<proteinExistence type="predicted"/>
<gene>
    <name evidence="2" type="ORF">Plil01_000489300</name>
</gene>
<sequence length="495" mass="55299">MPASAWTSSDDDAFGDDEDLVGVLESCTKELGALCGGMELQQLVEDENDDEHMTSAGADTLASLEEVAGECAALLACLEAAEHRPDNDDALSSALEKEHERPQVEEHLGNTKLAHELDSFADQLNDFLLCLGDTSADESVDENKETASRLKNNAACERDSDTVLQIIDNGDTTASGGAKEDHTDHAATSDTPTLSQTKEVFSQRTKNAIAQHVKRLALQKQRRYSKGKHFWACTQADTKKFAEGAGQERHSSVNVVWSKFQSTSFQQHIMRQKFARRRVQQTQEAQRLIELARLRGKVGSSCNHNKAPKNDNPATYLDQFKSEKTSSNELDPHYLCAVYLYGLRRFGTTFVTFSSLAQFEQRVRARFAIHDVVNIYREVTEAVIPEFNVGHHVNRRRTLKRLQRLSSLEQVNDGDTLCVTQNAYDDMTILCDWIKRRQRAMHGFQFQAAQCSAARPIITDEASTPLKPRTTTSVTQPQLWDSNGRSIGVKAQHPL</sequence>
<organism evidence="2 3">
    <name type="scientific">Phytophthora lilii</name>
    <dbReference type="NCBI Taxonomy" id="2077276"/>
    <lineage>
        <taxon>Eukaryota</taxon>
        <taxon>Sar</taxon>
        <taxon>Stramenopiles</taxon>
        <taxon>Oomycota</taxon>
        <taxon>Peronosporomycetes</taxon>
        <taxon>Peronosporales</taxon>
        <taxon>Peronosporaceae</taxon>
        <taxon>Phytophthora</taxon>
    </lineage>
</organism>
<evidence type="ECO:0000256" key="1">
    <source>
        <dbReference type="SAM" id="MobiDB-lite"/>
    </source>
</evidence>
<reference evidence="2" key="1">
    <citation type="submission" date="2023-04" db="EMBL/GenBank/DDBJ databases">
        <title>Phytophthora lilii NBRC 32176.</title>
        <authorList>
            <person name="Ichikawa N."/>
            <person name="Sato H."/>
            <person name="Tonouchi N."/>
        </authorList>
    </citation>
    <scope>NUCLEOTIDE SEQUENCE</scope>
    <source>
        <strain evidence="2">NBRC 32176</strain>
    </source>
</reference>
<keyword evidence="3" id="KW-1185">Reference proteome</keyword>
<feature type="region of interest" description="Disordered" evidence="1">
    <location>
        <begin position="169"/>
        <end position="195"/>
    </location>
</feature>
<dbReference type="AlphaFoldDB" id="A0A9W6TKZ4"/>
<feature type="compositionally biased region" description="Basic and acidic residues" evidence="1">
    <location>
        <begin position="178"/>
        <end position="187"/>
    </location>
</feature>
<dbReference type="EMBL" id="BSXW01000204">
    <property type="protein sequence ID" value="GMF14698.1"/>
    <property type="molecule type" value="Genomic_DNA"/>
</dbReference>
<protein>
    <submittedName>
        <fullName evidence="2">Unnamed protein product</fullName>
    </submittedName>
</protein>
<evidence type="ECO:0000313" key="2">
    <source>
        <dbReference type="EMBL" id="GMF14698.1"/>
    </source>
</evidence>
<accession>A0A9W6TKZ4</accession>
<feature type="region of interest" description="Disordered" evidence="1">
    <location>
        <begin position="460"/>
        <end position="495"/>
    </location>
</feature>
<comment type="caution">
    <text evidence="2">The sequence shown here is derived from an EMBL/GenBank/DDBJ whole genome shotgun (WGS) entry which is preliminary data.</text>
</comment>
<dbReference type="OrthoDB" id="127648at2759"/>
<feature type="compositionally biased region" description="Polar residues" evidence="1">
    <location>
        <begin position="469"/>
        <end position="485"/>
    </location>
</feature>
<dbReference type="Proteomes" id="UP001165083">
    <property type="component" value="Unassembled WGS sequence"/>
</dbReference>
<evidence type="ECO:0000313" key="3">
    <source>
        <dbReference type="Proteomes" id="UP001165083"/>
    </source>
</evidence>
<name>A0A9W6TKZ4_9STRA</name>